<dbReference type="EMBL" id="JAULSY010000053">
    <property type="protein sequence ID" value="KAK0668624.1"/>
    <property type="molecule type" value="Genomic_DNA"/>
</dbReference>
<keyword evidence="1" id="KW-0812">Transmembrane</keyword>
<accession>A0AA39ZDN8</accession>
<feature type="transmembrane region" description="Helical" evidence="1">
    <location>
        <begin position="6"/>
        <end position="27"/>
    </location>
</feature>
<evidence type="ECO:0000256" key="1">
    <source>
        <dbReference type="SAM" id="Phobius"/>
    </source>
</evidence>
<keyword evidence="1" id="KW-1133">Transmembrane helix</keyword>
<evidence type="ECO:0000313" key="2">
    <source>
        <dbReference type="EMBL" id="KAK0668624.1"/>
    </source>
</evidence>
<evidence type="ECO:0000313" key="3">
    <source>
        <dbReference type="Proteomes" id="UP001174997"/>
    </source>
</evidence>
<proteinExistence type="predicted"/>
<name>A0AA39ZDN8_9PEZI</name>
<keyword evidence="3" id="KW-1185">Reference proteome</keyword>
<protein>
    <submittedName>
        <fullName evidence="2">Uncharacterized protein</fullName>
    </submittedName>
</protein>
<gene>
    <name evidence="2" type="ORF">QBC41DRAFT_321407</name>
</gene>
<comment type="caution">
    <text evidence="2">The sequence shown here is derived from an EMBL/GenBank/DDBJ whole genome shotgun (WGS) entry which is preliminary data.</text>
</comment>
<sequence>MKSLTWAFFLSFIFTVWLWLWVVMVTIRLPESDTEQALLLLSSRFSTTKELLHSWAVSSQPLARYLATPYNNKFHQAATFALLHFLQCLSPSPRTRRYLSFPAIVKFQTRGKRFCALSISKWAKRIEKRYVSGEDWEDYTRNRDCPRSVTETGMAAVPLPTRWSSCTREERKKKRERGGVLKWVRGVVFRGRGSERSAIFFRPGRGGGGAG</sequence>
<keyword evidence="1" id="KW-0472">Membrane</keyword>
<organism evidence="2 3">
    <name type="scientific">Cercophora samala</name>
    <dbReference type="NCBI Taxonomy" id="330535"/>
    <lineage>
        <taxon>Eukaryota</taxon>
        <taxon>Fungi</taxon>
        <taxon>Dikarya</taxon>
        <taxon>Ascomycota</taxon>
        <taxon>Pezizomycotina</taxon>
        <taxon>Sordariomycetes</taxon>
        <taxon>Sordariomycetidae</taxon>
        <taxon>Sordariales</taxon>
        <taxon>Lasiosphaeriaceae</taxon>
        <taxon>Cercophora</taxon>
    </lineage>
</organism>
<reference evidence="2" key="1">
    <citation type="submission" date="2023-06" db="EMBL/GenBank/DDBJ databases">
        <title>Genome-scale phylogeny and comparative genomics of the fungal order Sordariales.</title>
        <authorList>
            <consortium name="Lawrence Berkeley National Laboratory"/>
            <person name="Hensen N."/>
            <person name="Bonometti L."/>
            <person name="Westerberg I."/>
            <person name="Brannstrom I.O."/>
            <person name="Guillou S."/>
            <person name="Cros-Aarteil S."/>
            <person name="Calhoun S."/>
            <person name="Haridas S."/>
            <person name="Kuo A."/>
            <person name="Mondo S."/>
            <person name="Pangilinan J."/>
            <person name="Riley R."/>
            <person name="Labutti K."/>
            <person name="Andreopoulos B."/>
            <person name="Lipzen A."/>
            <person name="Chen C."/>
            <person name="Yanf M."/>
            <person name="Daum C."/>
            <person name="Ng V."/>
            <person name="Clum A."/>
            <person name="Steindorff A."/>
            <person name="Ohm R."/>
            <person name="Martin F."/>
            <person name="Silar P."/>
            <person name="Natvig D."/>
            <person name="Lalanne C."/>
            <person name="Gautier V."/>
            <person name="Ament-Velasquez S.L."/>
            <person name="Kruys A."/>
            <person name="Hutchinson M.I."/>
            <person name="Powell A.J."/>
            <person name="Barry K."/>
            <person name="Miller A.N."/>
            <person name="Grigoriev I.V."/>
            <person name="Debuchy R."/>
            <person name="Gladieux P."/>
            <person name="Thoren M.H."/>
            <person name="Johannesson H."/>
        </authorList>
    </citation>
    <scope>NUCLEOTIDE SEQUENCE</scope>
    <source>
        <strain evidence="2">CBS 307.81</strain>
    </source>
</reference>
<dbReference type="AlphaFoldDB" id="A0AA39ZDN8"/>
<dbReference type="Proteomes" id="UP001174997">
    <property type="component" value="Unassembled WGS sequence"/>
</dbReference>